<accession>A0A848RST8</accession>
<dbReference type="SUPFAM" id="SSF52540">
    <property type="entry name" value="P-loop containing nucleoside triphosphate hydrolases"/>
    <property type="match status" value="1"/>
</dbReference>
<keyword evidence="3 7" id="KW-0347">Helicase</keyword>
<dbReference type="PROSITE" id="PS51192">
    <property type="entry name" value="HELICASE_ATP_BIND_1"/>
    <property type="match status" value="1"/>
</dbReference>
<organism evidence="7 8">
    <name type="scientific">Mobiluncus mulieris</name>
    <dbReference type="NCBI Taxonomy" id="2052"/>
    <lineage>
        <taxon>Bacteria</taxon>
        <taxon>Bacillati</taxon>
        <taxon>Actinomycetota</taxon>
        <taxon>Actinomycetes</taxon>
        <taxon>Actinomycetales</taxon>
        <taxon>Actinomycetaceae</taxon>
        <taxon>Mobiluncus</taxon>
    </lineage>
</organism>
<dbReference type="Gene3D" id="3.40.50.10810">
    <property type="entry name" value="Tandem AAA-ATPase domain"/>
    <property type="match status" value="1"/>
</dbReference>
<evidence type="ECO:0000259" key="5">
    <source>
        <dbReference type="PROSITE" id="PS51192"/>
    </source>
</evidence>
<protein>
    <submittedName>
        <fullName evidence="7">DEAD/DEAH box helicase family protein</fullName>
    </submittedName>
</protein>
<dbReference type="Gene3D" id="3.40.50.300">
    <property type="entry name" value="P-loop containing nucleotide triphosphate hydrolases"/>
    <property type="match status" value="1"/>
</dbReference>
<evidence type="ECO:0000256" key="2">
    <source>
        <dbReference type="ARBA" id="ARBA00022801"/>
    </source>
</evidence>
<dbReference type="GO" id="GO:0031297">
    <property type="term" value="P:replication fork processing"/>
    <property type="evidence" value="ECO:0007669"/>
    <property type="project" value="TreeGrafter"/>
</dbReference>
<dbReference type="SMART" id="SM00490">
    <property type="entry name" value="HELICc"/>
    <property type="match status" value="1"/>
</dbReference>
<dbReference type="PANTHER" id="PTHR45766">
    <property type="entry name" value="DNA ANNEALING HELICASE AND ENDONUCLEASE ZRANB3 FAMILY MEMBER"/>
    <property type="match status" value="1"/>
</dbReference>
<dbReference type="GO" id="GO:0005524">
    <property type="term" value="F:ATP binding"/>
    <property type="evidence" value="ECO:0007669"/>
    <property type="project" value="InterPro"/>
</dbReference>
<dbReference type="PANTHER" id="PTHR45766:SF6">
    <property type="entry name" value="SWI_SNF-RELATED MATRIX-ASSOCIATED ACTIN-DEPENDENT REGULATOR OF CHROMATIN SUBFAMILY A-LIKE PROTEIN 1"/>
    <property type="match status" value="1"/>
</dbReference>
<evidence type="ECO:0000259" key="6">
    <source>
        <dbReference type="PROSITE" id="PS51194"/>
    </source>
</evidence>
<dbReference type="GO" id="GO:0016787">
    <property type="term" value="F:hydrolase activity"/>
    <property type="evidence" value="ECO:0007669"/>
    <property type="project" value="UniProtKB-KW"/>
</dbReference>
<dbReference type="Pfam" id="PF04851">
    <property type="entry name" value="ResIII"/>
    <property type="match status" value="1"/>
</dbReference>
<dbReference type="CDD" id="cd10311">
    <property type="entry name" value="PLDc_N_DEXD_c"/>
    <property type="match status" value="1"/>
</dbReference>
<dbReference type="InterPro" id="IPR027417">
    <property type="entry name" value="P-loop_NTPase"/>
</dbReference>
<dbReference type="Pfam" id="PF00271">
    <property type="entry name" value="Helicase_C"/>
    <property type="match status" value="1"/>
</dbReference>
<dbReference type="InterPro" id="IPR057342">
    <property type="entry name" value="DEXDc_RapA"/>
</dbReference>
<feature type="domain" description="Helicase ATP-binding" evidence="5">
    <location>
        <begin position="264"/>
        <end position="426"/>
    </location>
</feature>
<keyword evidence="1" id="KW-0547">Nucleotide-binding</keyword>
<dbReference type="InterPro" id="IPR049730">
    <property type="entry name" value="SNF2/RAD54-like_C"/>
</dbReference>
<dbReference type="PROSITE" id="PS51194">
    <property type="entry name" value="HELICASE_CTER"/>
    <property type="match status" value="1"/>
</dbReference>
<dbReference type="GO" id="GO:0004386">
    <property type="term" value="F:helicase activity"/>
    <property type="evidence" value="ECO:0007669"/>
    <property type="project" value="UniProtKB-KW"/>
</dbReference>
<dbReference type="GO" id="GO:0006281">
    <property type="term" value="P:DNA repair"/>
    <property type="evidence" value="ECO:0007669"/>
    <property type="project" value="TreeGrafter"/>
</dbReference>
<dbReference type="InterPro" id="IPR006935">
    <property type="entry name" value="Helicase/UvrB_N"/>
</dbReference>
<dbReference type="GO" id="GO:0003677">
    <property type="term" value="F:DNA binding"/>
    <property type="evidence" value="ECO:0007669"/>
    <property type="project" value="InterPro"/>
</dbReference>
<dbReference type="CDD" id="cd18011">
    <property type="entry name" value="DEXDc_RapA"/>
    <property type="match status" value="1"/>
</dbReference>
<evidence type="ECO:0000256" key="3">
    <source>
        <dbReference type="ARBA" id="ARBA00022806"/>
    </source>
</evidence>
<dbReference type="InterPro" id="IPR038718">
    <property type="entry name" value="SNF2-like_sf"/>
</dbReference>
<name>A0A848RST8_9ACTO</name>
<evidence type="ECO:0000313" key="8">
    <source>
        <dbReference type="Proteomes" id="UP000582487"/>
    </source>
</evidence>
<dbReference type="InterPro" id="IPR001650">
    <property type="entry name" value="Helicase_C-like"/>
</dbReference>
<dbReference type="RefSeq" id="WP_004016550.1">
    <property type="nucleotide sequence ID" value="NZ_JABCUT010000025.1"/>
</dbReference>
<dbReference type="AlphaFoldDB" id="A0A848RST8"/>
<gene>
    <name evidence="7" type="ORF">HHJ74_09855</name>
</gene>
<dbReference type="Proteomes" id="UP000582487">
    <property type="component" value="Unassembled WGS sequence"/>
</dbReference>
<reference evidence="7 8" key="1">
    <citation type="submission" date="2020-04" db="EMBL/GenBank/DDBJ databases">
        <title>Antimicrobial susceptibility and clonality of vaginal-derived multi-drug resistant Mobiluncus isolates in China.</title>
        <authorList>
            <person name="Zhang X."/>
        </authorList>
    </citation>
    <scope>NUCLEOTIDE SEQUENCE [LARGE SCALE GENOMIC DNA]</scope>
    <source>
        <strain evidence="7 8">7</strain>
    </source>
</reference>
<proteinExistence type="predicted"/>
<evidence type="ECO:0000256" key="1">
    <source>
        <dbReference type="ARBA" id="ARBA00022741"/>
    </source>
</evidence>
<dbReference type="CDD" id="cd18793">
    <property type="entry name" value="SF2_C_SNF"/>
    <property type="match status" value="1"/>
</dbReference>
<dbReference type="InterPro" id="IPR014001">
    <property type="entry name" value="Helicase_ATP-bd"/>
</dbReference>
<evidence type="ECO:0000313" key="7">
    <source>
        <dbReference type="EMBL" id="NMW93978.1"/>
    </source>
</evidence>
<feature type="domain" description="Helicase C-terminal" evidence="6">
    <location>
        <begin position="688"/>
        <end position="876"/>
    </location>
</feature>
<sequence>MELLNNIGTERLGDTLGKAISANAKLSIISSYFTVYAYGELKAELSKIDEVRFLFSEPTFIERMVDEKDPREFEVARRKREMGIGGSGLELKLRNSLNQRALARECAEWIRSKGVFKSAKRPGAIQPGGTYVIENPSSENHAFNGAAANFTQEGLGYEQRPDTVTFVSHFEGRKEVEGLKTMFESVWNNPAMVEEVTNQVAAQVEKLYRENPPEFVYFLTLYHLFRDFVEDDEYNGIRPGIKFEDSVVWSKLYDFQRDAVVGAIRKLEKYKGCIIADSVGLGKTYEALAVIKYYEERNNRVLVLCPKRLRENWTLWTRGNDDRNPLAEDRFSYDVLNHTDLSRYYGMSGDIDLEHLRWHNYDLLVIDESHNFRNKSTDADKKDRYTRLIEDVIKAGVRTKVLMLSATPVNNKLLDLRNQIELITEGNDEYLAHTDGIPSITQVTRVAQTRFNEWIKRDDSERTTESFVNAVNADYFKLLDVLTIARSRKHITKYYGAENGTFPTRLKPISFQTPIDTENELPPIGALNDMIAQLTFAQYQVLSYVRNDKRSDYETLYINTWGKDFESQVNRTKAVANLMRVNVLKRMESSVNSFRITLQRILDGCVELKKRLDEIGTNVGYDADESSFEFDTDDDAEEFEAGGRVRVDLHDVDALRLSQDLEFDINTLHNLLQYAETVTPERDAKLLKLREFIAHKVNNPFNPGNRKVLVFSAFADTTDYLFEHLAPWLKCELDIECAEVAGSSTRTYSLKLTKTTFENILARFSPISKELPEQMRNLGEIDVIFATDCISEGQNLQDCDCLVNYDIHWNPVRIIQRFGRIDRLGSANSQIQLVNFWPNIALDDYIQLENRVKGRMILLDTSATGEENVLEYKDRDEMNDLTYRRKQLEQLQSEVLDLEDISGGISITDFAYDDFRVELQRYVKEHPGLLENSPLGLHAVTSIPDELRGEVKPGVVFCLKQTDESVNPQDTNPLFPHYLVYVSNDGEIMTRHTQPKPALDIMRAVCSGHAKPIADLCHEFNRETHDGTKMGTYTEMLNDVVSAITGIQQDKGIENLFSLGEVGSNVARGFDDYSLVCFAVIR</sequence>
<comment type="caution">
    <text evidence="7">The sequence shown here is derived from an EMBL/GenBank/DDBJ whole genome shotgun (WGS) entry which is preliminary data.</text>
</comment>
<dbReference type="EMBL" id="JABCUV010000013">
    <property type="protein sequence ID" value="NMW93978.1"/>
    <property type="molecule type" value="Genomic_DNA"/>
</dbReference>
<evidence type="ECO:0000256" key="4">
    <source>
        <dbReference type="ARBA" id="ARBA00022840"/>
    </source>
</evidence>
<keyword evidence="2" id="KW-0378">Hydrolase</keyword>
<dbReference type="SMART" id="SM00487">
    <property type="entry name" value="DEXDc"/>
    <property type="match status" value="1"/>
</dbReference>
<keyword evidence="4" id="KW-0067">ATP-binding</keyword>